<evidence type="ECO:0000313" key="3">
    <source>
        <dbReference type="Ensembl" id="ENSAOCP00000037581.1"/>
    </source>
</evidence>
<dbReference type="AlphaFoldDB" id="A0AAQ5XD65"/>
<keyword evidence="1" id="KW-0812">Transmembrane</keyword>
<accession>A0AAQ5XD65</accession>
<evidence type="ECO:0000259" key="2">
    <source>
        <dbReference type="Pfam" id="PF00079"/>
    </source>
</evidence>
<reference evidence="3" key="2">
    <citation type="submission" date="2025-08" db="UniProtKB">
        <authorList>
            <consortium name="Ensembl"/>
        </authorList>
    </citation>
    <scope>IDENTIFICATION</scope>
</reference>
<gene>
    <name evidence="3" type="primary">C14orf132</name>
</gene>
<dbReference type="Proteomes" id="UP001501940">
    <property type="component" value="Chromosome 22"/>
</dbReference>
<sequence>SDTLANTTISLALFKKLSDDNQTTNIFFSTFSISSAMAMVMLGARGNTAIQMSETPGASIALNAANRVWREVLHI</sequence>
<dbReference type="InterPro" id="IPR036186">
    <property type="entry name" value="Serpin_sf"/>
</dbReference>
<dbReference type="Pfam" id="PF00079">
    <property type="entry name" value="Serpin"/>
    <property type="match status" value="1"/>
</dbReference>
<proteinExistence type="predicted"/>
<dbReference type="SUPFAM" id="SSF56574">
    <property type="entry name" value="Serpins"/>
    <property type="match status" value="1"/>
</dbReference>
<keyword evidence="1" id="KW-1133">Transmembrane helix</keyword>
<evidence type="ECO:0000313" key="4">
    <source>
        <dbReference type="Proteomes" id="UP001501940"/>
    </source>
</evidence>
<dbReference type="InterPro" id="IPR023796">
    <property type="entry name" value="Serpin_dom"/>
</dbReference>
<reference evidence="3 4" key="1">
    <citation type="submission" date="2022-01" db="EMBL/GenBank/DDBJ databases">
        <title>A chromosome-scale genome assembly of the false clownfish, Amphiprion ocellaris.</title>
        <authorList>
            <person name="Ryu T."/>
        </authorList>
    </citation>
    <scope>NUCLEOTIDE SEQUENCE [LARGE SCALE GENOMIC DNA]</scope>
</reference>
<dbReference type="Gene3D" id="1.10.287.580">
    <property type="entry name" value="Helix hairpin bin"/>
    <property type="match status" value="1"/>
</dbReference>
<keyword evidence="4" id="KW-1185">Reference proteome</keyword>
<protein>
    <recommendedName>
        <fullName evidence="2">Serpin domain-containing protein</fullName>
    </recommendedName>
</protein>
<evidence type="ECO:0000256" key="1">
    <source>
        <dbReference type="SAM" id="Phobius"/>
    </source>
</evidence>
<feature type="domain" description="Serpin" evidence="2">
    <location>
        <begin position="5"/>
        <end position="56"/>
    </location>
</feature>
<feature type="transmembrane region" description="Helical" evidence="1">
    <location>
        <begin position="26"/>
        <end position="44"/>
    </location>
</feature>
<dbReference type="Ensembl" id="ENSAOCT00000072790.1">
    <property type="protein sequence ID" value="ENSAOCP00000037581.1"/>
    <property type="gene ID" value="ENSAOCG00000025429.1"/>
</dbReference>
<keyword evidence="1" id="KW-0472">Membrane</keyword>
<name>A0AAQ5XD65_AMPOC</name>
<dbReference type="GeneTree" id="ENSGT00990000204292"/>
<reference evidence="3" key="3">
    <citation type="submission" date="2025-09" db="UniProtKB">
        <authorList>
            <consortium name="Ensembl"/>
        </authorList>
    </citation>
    <scope>IDENTIFICATION</scope>
</reference>
<organism evidence="3 4">
    <name type="scientific">Amphiprion ocellaris</name>
    <name type="common">Clown anemonefish</name>
    <dbReference type="NCBI Taxonomy" id="80972"/>
    <lineage>
        <taxon>Eukaryota</taxon>
        <taxon>Metazoa</taxon>
        <taxon>Chordata</taxon>
        <taxon>Craniata</taxon>
        <taxon>Vertebrata</taxon>
        <taxon>Euteleostomi</taxon>
        <taxon>Actinopterygii</taxon>
        <taxon>Neopterygii</taxon>
        <taxon>Teleostei</taxon>
        <taxon>Neoteleostei</taxon>
        <taxon>Acanthomorphata</taxon>
        <taxon>Ovalentaria</taxon>
        <taxon>Pomacentridae</taxon>
        <taxon>Amphiprion</taxon>
    </lineage>
</organism>